<dbReference type="InterPro" id="IPR016181">
    <property type="entry name" value="Acyl_CoA_acyltransferase"/>
</dbReference>
<dbReference type="PANTHER" id="PTHR43072:SF23">
    <property type="entry name" value="UPF0039 PROTEIN C11D3.02C"/>
    <property type="match status" value="1"/>
</dbReference>
<dbReference type="InterPro" id="IPR000182">
    <property type="entry name" value="GNAT_dom"/>
</dbReference>
<name>A0A4D7QTR6_9HYPH</name>
<feature type="domain" description="N-acetyltransferase" evidence="3">
    <location>
        <begin position="4"/>
        <end position="157"/>
    </location>
</feature>
<dbReference type="Proteomes" id="UP000298588">
    <property type="component" value="Chromosome"/>
</dbReference>
<evidence type="ECO:0000259" key="3">
    <source>
        <dbReference type="PROSITE" id="PS51186"/>
    </source>
</evidence>
<dbReference type="PROSITE" id="PS51186">
    <property type="entry name" value="GNAT"/>
    <property type="match status" value="1"/>
</dbReference>
<accession>A0A4D7QTR6</accession>
<dbReference type="Gene3D" id="3.40.630.30">
    <property type="match status" value="1"/>
</dbReference>
<sequence length="166" mass="18037">MQAPAIRDAHIGDLPGILAVVNEAILTSTALWTDQQEDLATREAWWRQRIADGNPVLVAIEDGEVTGFGSYIQFRAWDGYRNAVEHSVYVRADRRGSGIGAALVDALIARAKAAGKHVIIGGIDGTNKASLKLHRRAGFIEVGRMPEVGVKFGRRLDLVLVQKQLG</sequence>
<dbReference type="OrthoDB" id="5459937at2"/>
<evidence type="ECO:0000313" key="5">
    <source>
        <dbReference type="Proteomes" id="UP000298588"/>
    </source>
</evidence>
<keyword evidence="5" id="KW-1185">Reference proteome</keyword>
<dbReference type="Pfam" id="PF00583">
    <property type="entry name" value="Acetyltransf_1"/>
    <property type="match status" value="1"/>
</dbReference>
<evidence type="ECO:0000256" key="2">
    <source>
        <dbReference type="ARBA" id="ARBA00023315"/>
    </source>
</evidence>
<evidence type="ECO:0000313" key="4">
    <source>
        <dbReference type="EMBL" id="QCK88654.1"/>
    </source>
</evidence>
<gene>
    <name evidence="4" type="ORF">E8L99_05850</name>
</gene>
<keyword evidence="2" id="KW-0012">Acyltransferase</keyword>
<reference evidence="4 5" key="1">
    <citation type="submission" date="2019-04" db="EMBL/GenBank/DDBJ databases">
        <title>Phreatobacter aquaticus sp. nov.</title>
        <authorList>
            <person name="Choi A."/>
            <person name="Baek K."/>
        </authorList>
    </citation>
    <scope>NUCLEOTIDE SEQUENCE [LARGE SCALE GENOMIC DNA]</scope>
    <source>
        <strain evidence="4 5">NMCR1094</strain>
    </source>
</reference>
<dbReference type="AlphaFoldDB" id="A0A4D7QTR6"/>
<organism evidence="4 5">
    <name type="scientific">Phreatobacter aquaticus</name>
    <dbReference type="NCBI Taxonomy" id="2570229"/>
    <lineage>
        <taxon>Bacteria</taxon>
        <taxon>Pseudomonadati</taxon>
        <taxon>Pseudomonadota</taxon>
        <taxon>Alphaproteobacteria</taxon>
        <taxon>Hyphomicrobiales</taxon>
        <taxon>Phreatobacteraceae</taxon>
        <taxon>Phreatobacter</taxon>
    </lineage>
</organism>
<dbReference type="SUPFAM" id="SSF55729">
    <property type="entry name" value="Acyl-CoA N-acyltransferases (Nat)"/>
    <property type="match status" value="1"/>
</dbReference>
<dbReference type="GO" id="GO:0016747">
    <property type="term" value="F:acyltransferase activity, transferring groups other than amino-acyl groups"/>
    <property type="evidence" value="ECO:0007669"/>
    <property type="project" value="InterPro"/>
</dbReference>
<protein>
    <submittedName>
        <fullName evidence="4">N-acetyltransferase family protein</fullName>
    </submittedName>
</protein>
<dbReference type="CDD" id="cd04301">
    <property type="entry name" value="NAT_SF"/>
    <property type="match status" value="1"/>
</dbReference>
<dbReference type="PANTHER" id="PTHR43072">
    <property type="entry name" value="N-ACETYLTRANSFERASE"/>
    <property type="match status" value="1"/>
</dbReference>
<evidence type="ECO:0000256" key="1">
    <source>
        <dbReference type="ARBA" id="ARBA00022679"/>
    </source>
</evidence>
<dbReference type="KEGG" id="paqt:E8L99_05850"/>
<keyword evidence="1 4" id="KW-0808">Transferase</keyword>
<proteinExistence type="predicted"/>
<dbReference type="EMBL" id="CP039865">
    <property type="protein sequence ID" value="QCK88654.1"/>
    <property type="molecule type" value="Genomic_DNA"/>
</dbReference>